<protein>
    <recommendedName>
        <fullName evidence="3">DUF6089 domain-containing protein</fullName>
    </recommendedName>
</protein>
<accession>A0A2Z4GCP6</accession>
<dbReference type="KEGG" id="als:DJ013_12465"/>
<sequence>MPSNKKTKKYVLKTNFTQSMAKSLKLTFGFLLLSMLLISKAANSQGLFSPKNVVNQYTTVGFGAGSAHYIGDLALPSHFYRSLYKNVRWNLNANYTKYLTPNAAIRVQLSWVRLLGDDYTYGKDNLDLYYQSYIRNLHFRNDVKEVALSGIFNLIPNIGKGGARNRSKFTPYATIGIGLIAHDPKATLPDIITKAPGYSGDKWQSLRQYNTSGQAIPNSTIEQYSLVQAVIPLGLGVRMKVNNKIDITLEGNLRITNTDYLDDVGPANYADLTQLENYGGELSNLLSYRAAESTSSRTGEDRLPLLYQIYGDPDKLGAIAGPDPLGTLASSYGPEGSISKQRGSKGFLKDMYGTTQITISYIISDKIKCPVLK</sequence>
<gene>
    <name evidence="1" type="ORF">DJ013_12465</name>
</gene>
<dbReference type="Proteomes" id="UP000249873">
    <property type="component" value="Chromosome"/>
</dbReference>
<evidence type="ECO:0000313" key="1">
    <source>
        <dbReference type="EMBL" id="AWV98941.1"/>
    </source>
</evidence>
<reference evidence="1 2" key="1">
    <citation type="submission" date="2018-05" db="EMBL/GenBank/DDBJ databases">
        <title>Complete genome sequence of Arcticibacterium luteifluviistationis SM1504T, a cytophagaceae bacterium isolated from Arctic surface seawater.</title>
        <authorList>
            <person name="Li Y."/>
            <person name="Qin Q.-L."/>
        </authorList>
    </citation>
    <scope>NUCLEOTIDE SEQUENCE [LARGE SCALE GENOMIC DNA]</scope>
    <source>
        <strain evidence="1 2">SM1504</strain>
    </source>
</reference>
<evidence type="ECO:0000313" key="2">
    <source>
        <dbReference type="Proteomes" id="UP000249873"/>
    </source>
</evidence>
<dbReference type="AlphaFoldDB" id="A0A2Z4GCP6"/>
<proteinExistence type="predicted"/>
<organism evidence="1 2">
    <name type="scientific">Arcticibacterium luteifluviistationis</name>
    <dbReference type="NCBI Taxonomy" id="1784714"/>
    <lineage>
        <taxon>Bacteria</taxon>
        <taxon>Pseudomonadati</taxon>
        <taxon>Bacteroidota</taxon>
        <taxon>Cytophagia</taxon>
        <taxon>Cytophagales</taxon>
        <taxon>Leadbetterellaceae</taxon>
        <taxon>Arcticibacterium</taxon>
    </lineage>
</organism>
<evidence type="ECO:0008006" key="3">
    <source>
        <dbReference type="Google" id="ProtNLM"/>
    </source>
</evidence>
<dbReference type="EMBL" id="CP029480">
    <property type="protein sequence ID" value="AWV98941.1"/>
    <property type="molecule type" value="Genomic_DNA"/>
</dbReference>
<keyword evidence="2" id="KW-1185">Reference proteome</keyword>
<dbReference type="OrthoDB" id="654178at2"/>
<name>A0A2Z4GCP6_9BACT</name>